<keyword evidence="3" id="KW-1185">Reference proteome</keyword>
<organism evidence="2 3">
    <name type="scientific">Pleurodeles waltl</name>
    <name type="common">Iberian ribbed newt</name>
    <dbReference type="NCBI Taxonomy" id="8319"/>
    <lineage>
        <taxon>Eukaryota</taxon>
        <taxon>Metazoa</taxon>
        <taxon>Chordata</taxon>
        <taxon>Craniata</taxon>
        <taxon>Vertebrata</taxon>
        <taxon>Euteleostomi</taxon>
        <taxon>Amphibia</taxon>
        <taxon>Batrachia</taxon>
        <taxon>Caudata</taxon>
        <taxon>Salamandroidea</taxon>
        <taxon>Salamandridae</taxon>
        <taxon>Pleurodelinae</taxon>
        <taxon>Pleurodeles</taxon>
    </lineage>
</organism>
<sequence length="126" mass="14035">MAYQAPRFLLPELIPCGQDKPTATSEHRAAPDSGPRGPQSRQFVAATASQQPEVVMQVPGQGTAVCTPNRPTVCAMGFRCKSRKKKMMRQLTKEEVALDEIKAGVYSNLRVLQREDLSRPRMMTEF</sequence>
<evidence type="ECO:0000313" key="3">
    <source>
        <dbReference type="Proteomes" id="UP001066276"/>
    </source>
</evidence>
<gene>
    <name evidence="2" type="ORF">NDU88_002658</name>
</gene>
<feature type="region of interest" description="Disordered" evidence="1">
    <location>
        <begin position="14"/>
        <end position="48"/>
    </location>
</feature>
<dbReference type="EMBL" id="JANPWB010000013">
    <property type="protein sequence ID" value="KAJ1105250.1"/>
    <property type="molecule type" value="Genomic_DNA"/>
</dbReference>
<proteinExistence type="predicted"/>
<protein>
    <submittedName>
        <fullName evidence="2">Uncharacterized protein</fullName>
    </submittedName>
</protein>
<reference evidence="2" key="1">
    <citation type="journal article" date="2022" name="bioRxiv">
        <title>Sequencing and chromosome-scale assembly of the giantPleurodeles waltlgenome.</title>
        <authorList>
            <person name="Brown T."/>
            <person name="Elewa A."/>
            <person name="Iarovenko S."/>
            <person name="Subramanian E."/>
            <person name="Araus A.J."/>
            <person name="Petzold A."/>
            <person name="Susuki M."/>
            <person name="Suzuki K.-i.T."/>
            <person name="Hayashi T."/>
            <person name="Toyoda A."/>
            <person name="Oliveira C."/>
            <person name="Osipova E."/>
            <person name="Leigh N.D."/>
            <person name="Simon A."/>
            <person name="Yun M.H."/>
        </authorList>
    </citation>
    <scope>NUCLEOTIDE SEQUENCE</scope>
    <source>
        <strain evidence="2">20211129_DDA</strain>
        <tissue evidence="2">Liver</tissue>
    </source>
</reference>
<feature type="compositionally biased region" description="Polar residues" evidence="1">
    <location>
        <begin position="39"/>
        <end position="48"/>
    </location>
</feature>
<dbReference type="Proteomes" id="UP001066276">
    <property type="component" value="Chromosome 9"/>
</dbReference>
<dbReference type="AlphaFoldDB" id="A0AAV7MR72"/>
<name>A0AAV7MR72_PLEWA</name>
<accession>A0AAV7MR72</accession>
<evidence type="ECO:0000256" key="1">
    <source>
        <dbReference type="SAM" id="MobiDB-lite"/>
    </source>
</evidence>
<comment type="caution">
    <text evidence="2">The sequence shown here is derived from an EMBL/GenBank/DDBJ whole genome shotgun (WGS) entry which is preliminary data.</text>
</comment>
<evidence type="ECO:0000313" key="2">
    <source>
        <dbReference type="EMBL" id="KAJ1105250.1"/>
    </source>
</evidence>